<dbReference type="EMBL" id="CAMTCP010000047">
    <property type="protein sequence ID" value="CAI3543783.1"/>
    <property type="molecule type" value="Genomic_DNA"/>
</dbReference>
<dbReference type="Proteomes" id="UP001189143">
    <property type="component" value="Unassembled WGS sequence"/>
</dbReference>
<dbReference type="AlphaFoldDB" id="A0AAD1YCS6"/>
<comment type="caution">
    <text evidence="1">The sequence shown here is derived from an EMBL/GenBank/DDBJ whole genome shotgun (WGS) entry which is preliminary data.</text>
</comment>
<name>A0AAD1YCS6_9CLOT</name>
<gene>
    <name evidence="1" type="ORF">CNEO2_1420002</name>
</gene>
<accession>A0AAD1YCS6</accession>
<evidence type="ECO:0000313" key="1">
    <source>
        <dbReference type="EMBL" id="CAI3543783.1"/>
    </source>
</evidence>
<sequence>MKETLEKMIERYNNCPEGFIITEILRIFCDAIDEETKLKALDALRKSISE</sequence>
<proteinExistence type="predicted"/>
<dbReference type="GeneID" id="68878523"/>
<organism evidence="1 2">
    <name type="scientific">Clostridium neonatale</name>
    <dbReference type="NCBI Taxonomy" id="137838"/>
    <lineage>
        <taxon>Bacteria</taxon>
        <taxon>Bacillati</taxon>
        <taxon>Bacillota</taxon>
        <taxon>Clostridia</taxon>
        <taxon>Eubacteriales</taxon>
        <taxon>Clostridiaceae</taxon>
        <taxon>Clostridium</taxon>
    </lineage>
</organism>
<evidence type="ECO:0000313" key="2">
    <source>
        <dbReference type="Proteomes" id="UP001189143"/>
    </source>
</evidence>
<dbReference type="RefSeq" id="WP_159136395.1">
    <property type="nucleotide sequence ID" value="NZ_CAMRXF010000118.1"/>
</dbReference>
<reference evidence="1" key="1">
    <citation type="submission" date="2022-10" db="EMBL/GenBank/DDBJ databases">
        <authorList>
            <person name="Aires J."/>
            <person name="Mesa V."/>
        </authorList>
    </citation>
    <scope>NUCLEOTIDE SEQUENCE</scope>
    <source>
        <strain evidence="1">Clostridium neonatale JD116</strain>
    </source>
</reference>
<protein>
    <submittedName>
        <fullName evidence="1">Uncharacterized protein</fullName>
    </submittedName>
</protein>